<dbReference type="PIR" id="A71103">
    <property type="entry name" value="A71103"/>
</dbReference>
<name>O58811_PYRHO</name>
<dbReference type="Proteomes" id="UP000000752">
    <property type="component" value="Chromosome"/>
</dbReference>
<gene>
    <name evidence="1" type="ordered locus">PH1084</name>
</gene>
<dbReference type="EMBL" id="BA000001">
    <property type="protein sequence ID" value="BAA30183.1"/>
    <property type="molecule type" value="Genomic_DNA"/>
</dbReference>
<sequence>MFGCGISFPTLTSTLTRSPSLSYSITGTCFSPFQSPLLMVSFNIPITFALWCTRDLAHHFAANFTIIMLVSRPYKVCYSNQKCFRIKSNILSPSFSTKVAIELAFSQLPSIFLHLH</sequence>
<dbReference type="KEGG" id="pho:PH1084"/>
<organism evidence="1 2">
    <name type="scientific">Pyrococcus horikoshii (strain ATCC 700860 / DSM 12428 / JCM 9974 / NBRC 100139 / OT-3)</name>
    <dbReference type="NCBI Taxonomy" id="70601"/>
    <lineage>
        <taxon>Archaea</taxon>
        <taxon>Methanobacteriati</taxon>
        <taxon>Methanobacteriota</taxon>
        <taxon>Thermococci</taxon>
        <taxon>Thermococcales</taxon>
        <taxon>Thermococcaceae</taxon>
        <taxon>Pyrococcus</taxon>
    </lineage>
</organism>
<dbReference type="AlphaFoldDB" id="O58811"/>
<dbReference type="EnsemblBacteria" id="BAA30183">
    <property type="protein sequence ID" value="BAA30183"/>
    <property type="gene ID" value="BAA30183"/>
</dbReference>
<keyword evidence="2" id="KW-1185">Reference proteome</keyword>
<proteinExistence type="predicted"/>
<evidence type="ECO:0000313" key="1">
    <source>
        <dbReference type="EMBL" id="BAA30183.1"/>
    </source>
</evidence>
<accession>O58811</accession>
<evidence type="ECO:0000313" key="2">
    <source>
        <dbReference type="Proteomes" id="UP000000752"/>
    </source>
</evidence>
<reference evidence="1 2" key="1">
    <citation type="journal article" date="1998" name="DNA Res.">
        <title>Complete sequence and gene organization of the genome of a hyper-thermophilic archaebacterium, Pyrococcus horikoshii OT3.</title>
        <authorList>
            <person name="Kawarabayasi Y."/>
            <person name="Sawada M."/>
            <person name="Horikawa H."/>
            <person name="Haikawa Y."/>
            <person name="Hino Y."/>
            <person name="Yamamoto S."/>
            <person name="Sekine M."/>
            <person name="Baba S."/>
            <person name="Kosugi H."/>
            <person name="Hosoyama A."/>
            <person name="Nagai Y."/>
            <person name="Sakai M."/>
            <person name="Ogura K."/>
            <person name="Otuka R."/>
            <person name="Nakazawa H."/>
            <person name="Takamiya M."/>
            <person name="Ohfuku Y."/>
            <person name="Funahashi T."/>
            <person name="Tanaka T."/>
            <person name="Kudoh Y."/>
            <person name="Yamazaki J."/>
            <person name="Kushida N."/>
            <person name="Oguchi A."/>
            <person name="Aoki K."/>
            <person name="Nakamura Y."/>
            <person name="Robb T.F."/>
            <person name="Horikoshi K."/>
            <person name="Masuchi Y."/>
            <person name="Shizuya H."/>
            <person name="Kikuchi H."/>
        </authorList>
    </citation>
    <scope>NUCLEOTIDE SEQUENCE [LARGE SCALE GENOMIC DNA]</scope>
    <source>
        <strain evidence="2">ATCC 700860 / DSM 12428 / JCM 9974 / NBRC 100139 / OT-3</strain>
    </source>
</reference>
<protein>
    <submittedName>
        <fullName evidence="1">Uncharacterized protein</fullName>
    </submittedName>
</protein>